<evidence type="ECO:0000313" key="4">
    <source>
        <dbReference type="Proteomes" id="UP001605989"/>
    </source>
</evidence>
<dbReference type="RefSeq" id="WP_113855247.1">
    <property type="nucleotide sequence ID" value="NZ_CP011940.1"/>
</dbReference>
<keyword evidence="1" id="KW-0479">Metal-binding</keyword>
<feature type="domain" description="SWIM-type" evidence="2">
    <location>
        <begin position="62"/>
        <end position="100"/>
    </location>
</feature>
<evidence type="ECO:0000259" key="2">
    <source>
        <dbReference type="PROSITE" id="PS50966"/>
    </source>
</evidence>
<dbReference type="PROSITE" id="PS50966">
    <property type="entry name" value="ZF_SWIM"/>
    <property type="match status" value="1"/>
</dbReference>
<keyword evidence="4" id="KW-1185">Reference proteome</keyword>
<accession>A0ABW7DMK0</accession>
<comment type="caution">
    <text evidence="3">The sequence shown here is derived from an EMBL/GenBank/DDBJ whole genome shotgun (WGS) entry which is preliminary data.</text>
</comment>
<sequence>MKKTADEMEMTILAKLDLGDWQQLFSDRIYERGLAYYEDEAVHSIKRTGNKITAAVDGSDTYTVTLYVKEDAVYNMTCTCPYAAKGEHCKHMAAVLLTLEDSPQLQEEPEAGGRKRTWKEILQSMPEQEVRSLLFQLLERDPEMQQSLVLTYSKGRLSPKEMQKLLRQAKALCRPYEREEFVDYCGHIMRRKYGIGMSGT</sequence>
<dbReference type="Proteomes" id="UP001605989">
    <property type="component" value="Unassembled WGS sequence"/>
</dbReference>
<dbReference type="EMBL" id="JBIEKR010000004">
    <property type="protein sequence ID" value="MFG6272561.1"/>
    <property type="molecule type" value="Genomic_DNA"/>
</dbReference>
<protein>
    <submittedName>
        <fullName evidence="3">SWIM zinc finger family protein</fullName>
    </submittedName>
</protein>
<reference evidence="3 4" key="1">
    <citation type="submission" date="2024-10" db="EMBL/GenBank/DDBJ databases">
        <authorList>
            <person name="Sang B.-I."/>
            <person name="Prabhaharan D."/>
        </authorList>
    </citation>
    <scope>NUCLEOTIDE SEQUENCE [LARGE SCALE GENOMIC DNA]</scope>
    <source>
        <strain evidence="3 4">MH</strain>
    </source>
</reference>
<keyword evidence="1" id="KW-0862">Zinc</keyword>
<gene>
    <name evidence="3" type="ORF">ACGTZG_05095</name>
</gene>
<evidence type="ECO:0000313" key="3">
    <source>
        <dbReference type="EMBL" id="MFG6272561.1"/>
    </source>
</evidence>
<dbReference type="InterPro" id="IPR007527">
    <property type="entry name" value="Znf_SWIM"/>
</dbReference>
<name>A0ABW7DMK0_9FIRM</name>
<dbReference type="Pfam" id="PF04434">
    <property type="entry name" value="SWIM"/>
    <property type="match status" value="1"/>
</dbReference>
<proteinExistence type="predicted"/>
<evidence type="ECO:0000256" key="1">
    <source>
        <dbReference type="PROSITE-ProRule" id="PRU00325"/>
    </source>
</evidence>
<organism evidence="3 4">
    <name type="scientific">Megasphaera hexanoica</name>
    <dbReference type="NCBI Taxonomy" id="1675036"/>
    <lineage>
        <taxon>Bacteria</taxon>
        <taxon>Bacillati</taxon>
        <taxon>Bacillota</taxon>
        <taxon>Negativicutes</taxon>
        <taxon>Veillonellales</taxon>
        <taxon>Veillonellaceae</taxon>
        <taxon>Megasphaera</taxon>
    </lineage>
</organism>
<keyword evidence="1" id="KW-0863">Zinc-finger</keyword>